<dbReference type="PANTHER" id="PTHR34853:SF1">
    <property type="entry name" value="LIPASE 5"/>
    <property type="match status" value="1"/>
</dbReference>
<dbReference type="InterPro" id="IPR005152">
    <property type="entry name" value="Lipase_secreted"/>
</dbReference>
<reference evidence="2" key="2">
    <citation type="submission" date="2020-09" db="EMBL/GenBank/DDBJ databases">
        <authorList>
            <person name="Sun Q."/>
            <person name="Sedlacek I."/>
        </authorList>
    </citation>
    <scope>NUCLEOTIDE SEQUENCE</scope>
    <source>
        <strain evidence="2">CCM 7905</strain>
    </source>
</reference>
<dbReference type="InterPro" id="IPR029058">
    <property type="entry name" value="AB_hydrolase_fold"/>
</dbReference>
<dbReference type="PIRSF" id="PIRSF029171">
    <property type="entry name" value="Esterase_LipA"/>
    <property type="match status" value="1"/>
</dbReference>
<keyword evidence="1" id="KW-0732">Signal</keyword>
<dbReference type="AlphaFoldDB" id="A0A917LGB6"/>
<dbReference type="GO" id="GO:0004806">
    <property type="term" value="F:triacylglycerol lipase activity"/>
    <property type="evidence" value="ECO:0007669"/>
    <property type="project" value="InterPro"/>
</dbReference>
<organism evidence="2 3">
    <name type="scientific">Rhodococcoides trifolii</name>
    <dbReference type="NCBI Taxonomy" id="908250"/>
    <lineage>
        <taxon>Bacteria</taxon>
        <taxon>Bacillati</taxon>
        <taxon>Actinomycetota</taxon>
        <taxon>Actinomycetes</taxon>
        <taxon>Mycobacteriales</taxon>
        <taxon>Nocardiaceae</taxon>
        <taxon>Rhodococcoides</taxon>
    </lineage>
</organism>
<reference evidence="2" key="1">
    <citation type="journal article" date="2014" name="Int. J. Syst. Evol. Microbiol.">
        <title>Complete genome sequence of Corynebacterium casei LMG S-19264T (=DSM 44701T), isolated from a smear-ripened cheese.</title>
        <authorList>
            <consortium name="US DOE Joint Genome Institute (JGI-PGF)"/>
            <person name="Walter F."/>
            <person name="Albersmeier A."/>
            <person name="Kalinowski J."/>
            <person name="Ruckert C."/>
        </authorList>
    </citation>
    <scope>NUCLEOTIDE SEQUENCE</scope>
    <source>
        <strain evidence="2">CCM 7905</strain>
    </source>
</reference>
<keyword evidence="3" id="KW-1185">Reference proteome</keyword>
<evidence type="ECO:0000256" key="1">
    <source>
        <dbReference type="SAM" id="SignalP"/>
    </source>
</evidence>
<dbReference type="Pfam" id="PF03583">
    <property type="entry name" value="LIP"/>
    <property type="match status" value="1"/>
</dbReference>
<dbReference type="Proteomes" id="UP000654257">
    <property type="component" value="Unassembled WGS sequence"/>
</dbReference>
<sequence>MLRGAKIVGATVVFAICASACTKTSEVAAIDPQPTTGPGHVESSERLFTTEPSLAKTQASITRVVYTSTSGVDGSPTQVSGVVAVPPGAAPEGGWPIVSFAHGTTGVKPECGPSVHSDLYGSGGVIATLVARGYVVAATDYQGLGVGSGHPYLEPITAANNVIDAVRAARTLVPDTRPQWLAYGGSQGGQAAWAAAEQAPTYAPELPMVGSVATSPALDLEGLADAAIDGTPSTRQVGVLPLVLTGMTNVHPDRRIDDYMRNAQQNLAGTLVCAGDGTVERDTALQKVAPTDFVPATDDAARNLRSWLRDTSLPKTETTVPILVLYGGKDDLVLPNWVDTAVNRACGLGDIIDSRLQPDSTHRIDTTPIGDWVADRFAGRPVANTCEAVQ</sequence>
<evidence type="ECO:0000313" key="2">
    <source>
        <dbReference type="EMBL" id="GGG21756.1"/>
    </source>
</evidence>
<proteinExistence type="predicted"/>
<dbReference type="SUPFAM" id="SSF53474">
    <property type="entry name" value="alpha/beta-Hydrolases"/>
    <property type="match status" value="1"/>
</dbReference>
<name>A0A917LGB6_9NOCA</name>
<evidence type="ECO:0000313" key="3">
    <source>
        <dbReference type="Proteomes" id="UP000654257"/>
    </source>
</evidence>
<protein>
    <submittedName>
        <fullName evidence="2">Lipase</fullName>
    </submittedName>
</protein>
<comment type="caution">
    <text evidence="2">The sequence shown here is derived from an EMBL/GenBank/DDBJ whole genome shotgun (WGS) entry which is preliminary data.</text>
</comment>
<dbReference type="GO" id="GO:0016042">
    <property type="term" value="P:lipid catabolic process"/>
    <property type="evidence" value="ECO:0007669"/>
    <property type="project" value="InterPro"/>
</dbReference>
<dbReference type="PANTHER" id="PTHR34853">
    <property type="match status" value="1"/>
</dbReference>
<feature type="signal peptide" evidence="1">
    <location>
        <begin position="1"/>
        <end position="20"/>
    </location>
</feature>
<feature type="chain" id="PRO_5036903951" evidence="1">
    <location>
        <begin position="21"/>
        <end position="390"/>
    </location>
</feature>
<accession>A0A917LGB6</accession>
<gene>
    <name evidence="2" type="ORF">GCM10007304_39480</name>
</gene>
<dbReference type="Gene3D" id="3.40.50.1820">
    <property type="entry name" value="alpha/beta hydrolase"/>
    <property type="match status" value="2"/>
</dbReference>
<dbReference type="EMBL" id="BMCU01000004">
    <property type="protein sequence ID" value="GGG21756.1"/>
    <property type="molecule type" value="Genomic_DNA"/>
</dbReference>